<feature type="binding site" evidence="19">
    <location>
        <position position="301"/>
    </location>
    <ligand>
        <name>phosphoenolpyruvate</name>
        <dbReference type="ChEBI" id="CHEBI:58702"/>
    </ligand>
</feature>
<keyword evidence="15 17" id="KW-0460">Magnesium</keyword>
<evidence type="ECO:0000256" key="8">
    <source>
        <dbReference type="ARBA" id="ARBA00022448"/>
    </source>
</evidence>
<dbReference type="Pfam" id="PF00391">
    <property type="entry name" value="PEP-utilizers"/>
    <property type="match status" value="1"/>
</dbReference>
<evidence type="ECO:0000256" key="11">
    <source>
        <dbReference type="ARBA" id="ARBA00022679"/>
    </source>
</evidence>
<dbReference type="InterPro" id="IPR040442">
    <property type="entry name" value="Pyrv_kinase-like_dom_sf"/>
</dbReference>
<evidence type="ECO:0000256" key="17">
    <source>
        <dbReference type="PIRNR" id="PIRNR000732"/>
    </source>
</evidence>
<protein>
    <recommendedName>
        <fullName evidence="7 17">Phosphoenolpyruvate-protein phosphotransferase</fullName>
        <ecNumber evidence="6 17">2.7.3.9</ecNumber>
    </recommendedName>
    <alternativeName>
        <fullName evidence="16 17">Phosphotransferase system, enzyme I</fullName>
    </alternativeName>
</protein>
<evidence type="ECO:0000256" key="7">
    <source>
        <dbReference type="ARBA" id="ARBA00016544"/>
    </source>
</evidence>
<dbReference type="SUPFAM" id="SSF52009">
    <property type="entry name" value="Phosphohistidine domain"/>
    <property type="match status" value="1"/>
</dbReference>
<evidence type="ECO:0000256" key="20">
    <source>
        <dbReference type="PIRSR" id="PIRSR000732-3"/>
    </source>
</evidence>
<dbReference type="SUPFAM" id="SSF51621">
    <property type="entry name" value="Phosphoenolpyruvate/pyruvate domain"/>
    <property type="match status" value="1"/>
</dbReference>
<dbReference type="KEGG" id="dko:I596_1678"/>
<feature type="domain" description="PEP-utilising enzyme mobile" evidence="21">
    <location>
        <begin position="160"/>
        <end position="230"/>
    </location>
</feature>
<dbReference type="InterPro" id="IPR036637">
    <property type="entry name" value="Phosphohistidine_dom_sf"/>
</dbReference>
<dbReference type="AlphaFoldDB" id="A0A167GUJ4"/>
<gene>
    <name evidence="24" type="ORF">I596_1678</name>
</gene>
<evidence type="ECO:0000256" key="15">
    <source>
        <dbReference type="ARBA" id="ARBA00022842"/>
    </source>
</evidence>
<evidence type="ECO:0000256" key="6">
    <source>
        <dbReference type="ARBA" id="ARBA00012232"/>
    </source>
</evidence>
<evidence type="ECO:0000256" key="2">
    <source>
        <dbReference type="ARBA" id="ARBA00001946"/>
    </source>
</evidence>
<evidence type="ECO:0000256" key="18">
    <source>
        <dbReference type="PIRSR" id="PIRSR000732-1"/>
    </source>
</evidence>
<evidence type="ECO:0000256" key="13">
    <source>
        <dbReference type="ARBA" id="ARBA00022723"/>
    </source>
</evidence>
<dbReference type="GO" id="GO:0008965">
    <property type="term" value="F:phosphoenolpyruvate-protein phosphotransferase activity"/>
    <property type="evidence" value="ECO:0007669"/>
    <property type="project" value="UniProtKB-EC"/>
</dbReference>
<dbReference type="PRINTS" id="PR01736">
    <property type="entry name" value="PHPHTRNFRASE"/>
</dbReference>
<dbReference type="STRING" id="1300342.I596_1678"/>
<feature type="domain" description="PEP-utilising enzyme C-terminal" evidence="22">
    <location>
        <begin position="257"/>
        <end position="546"/>
    </location>
</feature>
<sequence>MRSVLKGGSAARGMALGRARLEQPGRILVDERPLAPEDVESEVQRLLAAVGLAREELRSLRDKLQGTLANEVGDFLDAHGMILADRDLIAGLVDLVRRGRYRASAALKMQRDKLVAVFEAMEDAYLRSRKEDIDHVIGRVQAALVRESSLEERKLASRVGEILVSDSVAPAELVPLAENGILGAVLTNGSPLSHSAILARSLRLPMVVGADDALGSIGDGDLILIDGDHGEVVVHPNAQDIARYRNWQREQIQLGKRLARLRDAQTETRDGVAIRLHANAEMPADIARARLCGAASIGLYRTEFLFLQRREIPGEEEQFLAYRDLVLGMGGLPVTIRTLDVGADKADASGLALEDEPNPALGIRGVRLALRHPQLMITQLRAILRASSYGPVRILVPMITLVEEILSVRRMLDECARDLRSTGHEIAGHVELGAMIEVPAAAIALGGMIRHVDFISIGTNDLVQYTLAADRANDNLGTLYDPLHPAVLKLLAQIIAIARRAKRPVTLCGEMAGDTRYTALLLALGLTDLSMHPGVLLEVRDQIGRLEHAALRRQAPVLLRATNHARITGVLQRMQA</sequence>
<dbReference type="PANTHER" id="PTHR46244">
    <property type="entry name" value="PHOSPHOENOLPYRUVATE-PROTEIN PHOSPHOTRANSFERASE"/>
    <property type="match status" value="1"/>
</dbReference>
<dbReference type="InterPro" id="IPR015813">
    <property type="entry name" value="Pyrv/PenolPyrv_kinase-like_dom"/>
</dbReference>
<evidence type="ECO:0000313" key="24">
    <source>
        <dbReference type="EMBL" id="ANB17702.1"/>
    </source>
</evidence>
<reference evidence="24 25" key="1">
    <citation type="submission" date="2016-04" db="EMBL/GenBank/DDBJ databases">
        <title>Complete genome sequence of Dokdonella koreensis DS-123T.</title>
        <authorList>
            <person name="Kim J.F."/>
            <person name="Lee H."/>
            <person name="Kwak M.-J."/>
        </authorList>
    </citation>
    <scope>NUCLEOTIDE SEQUENCE [LARGE SCALE GENOMIC DNA]</scope>
    <source>
        <strain evidence="24 25">DS-123</strain>
    </source>
</reference>
<dbReference type="InterPro" id="IPR036618">
    <property type="entry name" value="PtsI_HPr-bd_sf"/>
</dbReference>
<keyword evidence="8 17" id="KW-0813">Transport</keyword>
<feature type="binding site" evidence="19">
    <location>
        <position position="471"/>
    </location>
    <ligand>
        <name>phosphoenolpyruvate</name>
        <dbReference type="ChEBI" id="CHEBI:58702"/>
    </ligand>
</feature>
<dbReference type="GO" id="GO:0046872">
    <property type="term" value="F:metal ion binding"/>
    <property type="evidence" value="ECO:0007669"/>
    <property type="project" value="UniProtKB-KW"/>
</dbReference>
<keyword evidence="11 17" id="KW-0808">Transferase</keyword>
<evidence type="ECO:0000256" key="3">
    <source>
        <dbReference type="ARBA" id="ARBA00002728"/>
    </source>
</evidence>
<comment type="cofactor">
    <cofactor evidence="2 17 20">
        <name>Mg(2+)</name>
        <dbReference type="ChEBI" id="CHEBI:18420"/>
    </cofactor>
</comment>
<dbReference type="EMBL" id="CP015249">
    <property type="protein sequence ID" value="ANB17702.1"/>
    <property type="molecule type" value="Genomic_DNA"/>
</dbReference>
<dbReference type="GO" id="GO:0005737">
    <property type="term" value="C:cytoplasm"/>
    <property type="evidence" value="ECO:0007669"/>
    <property type="project" value="UniProtKB-SubCell"/>
</dbReference>
<dbReference type="SUPFAM" id="SSF47831">
    <property type="entry name" value="Enzyme I of the PEP:sugar phosphotransferase system HPr-binding (sub)domain"/>
    <property type="match status" value="1"/>
</dbReference>
<keyword evidence="24" id="KW-0670">Pyruvate</keyword>
<dbReference type="Pfam" id="PF05524">
    <property type="entry name" value="PEP-utilisers_N"/>
    <property type="match status" value="1"/>
</dbReference>
<comment type="function">
    <text evidence="3 17">General (non sugar-specific) component of the phosphoenolpyruvate-dependent sugar phosphotransferase system (sugar PTS). This major carbohydrate active-transport system catalyzes the phosphorylation of incoming sugar substrates concomitantly with their translocation across the cell membrane. Enzyme I transfers the phosphoryl group from phosphoenolpyruvate (PEP) to the phosphoryl carrier protein (HPr).</text>
</comment>
<evidence type="ECO:0000256" key="4">
    <source>
        <dbReference type="ARBA" id="ARBA00004496"/>
    </source>
</evidence>
<feature type="binding site" evidence="19">
    <location>
        <position position="337"/>
    </location>
    <ligand>
        <name>phosphoenolpyruvate</name>
        <dbReference type="ChEBI" id="CHEBI:58702"/>
    </ligand>
</feature>
<evidence type="ECO:0000256" key="9">
    <source>
        <dbReference type="ARBA" id="ARBA00022490"/>
    </source>
</evidence>
<feature type="binding site" evidence="20">
    <location>
        <position position="437"/>
    </location>
    <ligand>
        <name>Mg(2+)</name>
        <dbReference type="ChEBI" id="CHEBI:18420"/>
    </ligand>
</feature>
<evidence type="ECO:0000259" key="21">
    <source>
        <dbReference type="Pfam" id="PF00391"/>
    </source>
</evidence>
<feature type="active site" description="Proton donor" evidence="18">
    <location>
        <position position="508"/>
    </location>
</feature>
<keyword evidence="9 17" id="KW-0963">Cytoplasm</keyword>
<keyword evidence="12 17" id="KW-0598">Phosphotransferase system</keyword>
<dbReference type="InterPro" id="IPR008279">
    <property type="entry name" value="PEP-util_enz_mobile_dom"/>
</dbReference>
<evidence type="ECO:0000313" key="25">
    <source>
        <dbReference type="Proteomes" id="UP000076830"/>
    </source>
</evidence>
<evidence type="ECO:0000256" key="12">
    <source>
        <dbReference type="ARBA" id="ARBA00022683"/>
    </source>
</evidence>
<dbReference type="NCBIfam" id="TIGR01417">
    <property type="entry name" value="PTS_I_fam"/>
    <property type="match status" value="1"/>
</dbReference>
<evidence type="ECO:0000259" key="23">
    <source>
        <dbReference type="Pfam" id="PF05524"/>
    </source>
</evidence>
<dbReference type="GO" id="GO:0009401">
    <property type="term" value="P:phosphoenolpyruvate-dependent sugar phosphotransferase system"/>
    <property type="evidence" value="ECO:0007669"/>
    <property type="project" value="UniProtKB-KW"/>
</dbReference>
<dbReference type="PATRIC" id="fig|1300342.3.peg.1637"/>
<comment type="subcellular location">
    <subcellularLocation>
        <location evidence="4 17">Cytoplasm</location>
    </subcellularLocation>
</comment>
<dbReference type="Pfam" id="PF02896">
    <property type="entry name" value="PEP-utilizers_C"/>
    <property type="match status" value="1"/>
</dbReference>
<evidence type="ECO:0000256" key="19">
    <source>
        <dbReference type="PIRSR" id="PIRSR000732-2"/>
    </source>
</evidence>
<dbReference type="Gene3D" id="1.10.274.10">
    <property type="entry name" value="PtsI, HPr-binding domain"/>
    <property type="match status" value="1"/>
</dbReference>
<comment type="similarity">
    <text evidence="5 17">Belongs to the PEP-utilizing enzyme family.</text>
</comment>
<feature type="binding site" evidence="20">
    <location>
        <position position="461"/>
    </location>
    <ligand>
        <name>Mg(2+)</name>
        <dbReference type="ChEBI" id="CHEBI:18420"/>
    </ligand>
</feature>
<keyword evidence="10 17" id="KW-0762">Sugar transport</keyword>
<feature type="domain" description="Phosphotransferase system enzyme I N-terminal" evidence="23">
    <location>
        <begin position="6"/>
        <end position="129"/>
    </location>
</feature>
<evidence type="ECO:0000259" key="22">
    <source>
        <dbReference type="Pfam" id="PF02896"/>
    </source>
</evidence>
<keyword evidence="25" id="KW-1185">Reference proteome</keyword>
<proteinExistence type="inferred from homology"/>
<dbReference type="InterPro" id="IPR008731">
    <property type="entry name" value="PTS_EIN"/>
</dbReference>
<evidence type="ECO:0000256" key="16">
    <source>
        <dbReference type="ARBA" id="ARBA00033235"/>
    </source>
</evidence>
<dbReference type="InterPro" id="IPR006318">
    <property type="entry name" value="PTS_EI-like"/>
</dbReference>
<dbReference type="PIRSF" id="PIRSF000732">
    <property type="entry name" value="PTS_enzyme_I"/>
    <property type="match status" value="1"/>
</dbReference>
<dbReference type="InterPro" id="IPR024692">
    <property type="entry name" value="PTS_EI"/>
</dbReference>
<dbReference type="Proteomes" id="UP000076830">
    <property type="component" value="Chromosome"/>
</dbReference>
<dbReference type="PROSITE" id="PS00742">
    <property type="entry name" value="PEP_ENZYMES_2"/>
    <property type="match status" value="1"/>
</dbReference>
<keyword evidence="13 17" id="KW-0479">Metal-binding</keyword>
<comment type="catalytic activity">
    <reaction evidence="1 17">
        <text>L-histidyl-[protein] + phosphoenolpyruvate = N(pros)-phospho-L-histidyl-[protein] + pyruvate</text>
        <dbReference type="Rhea" id="RHEA:23880"/>
        <dbReference type="Rhea" id="RHEA-COMP:9745"/>
        <dbReference type="Rhea" id="RHEA-COMP:9746"/>
        <dbReference type="ChEBI" id="CHEBI:15361"/>
        <dbReference type="ChEBI" id="CHEBI:29979"/>
        <dbReference type="ChEBI" id="CHEBI:58702"/>
        <dbReference type="ChEBI" id="CHEBI:64837"/>
        <dbReference type="EC" id="2.7.3.9"/>
    </reaction>
</comment>
<dbReference type="Gene3D" id="3.20.20.60">
    <property type="entry name" value="Phosphoenolpyruvate-binding domains"/>
    <property type="match status" value="1"/>
</dbReference>
<keyword evidence="14 17" id="KW-0418">Kinase</keyword>
<accession>A0A167GUJ4</accession>
<dbReference type="PANTHER" id="PTHR46244:SF3">
    <property type="entry name" value="PHOSPHOENOLPYRUVATE-PROTEIN PHOSPHOTRANSFERASE"/>
    <property type="match status" value="1"/>
</dbReference>
<dbReference type="InterPro" id="IPR023151">
    <property type="entry name" value="PEP_util_CS"/>
</dbReference>
<dbReference type="InterPro" id="IPR050499">
    <property type="entry name" value="PEP-utilizing_PTS_enzyme"/>
</dbReference>
<dbReference type="GO" id="GO:0016301">
    <property type="term" value="F:kinase activity"/>
    <property type="evidence" value="ECO:0007669"/>
    <property type="project" value="UniProtKB-KW"/>
</dbReference>
<evidence type="ECO:0000256" key="10">
    <source>
        <dbReference type="ARBA" id="ARBA00022597"/>
    </source>
</evidence>
<dbReference type="OrthoDB" id="9765468at2"/>
<dbReference type="RefSeq" id="WP_067646084.1">
    <property type="nucleotide sequence ID" value="NZ_CP015249.1"/>
</dbReference>
<evidence type="ECO:0000256" key="5">
    <source>
        <dbReference type="ARBA" id="ARBA00007837"/>
    </source>
</evidence>
<organism evidence="24 25">
    <name type="scientific">Dokdonella koreensis DS-123</name>
    <dbReference type="NCBI Taxonomy" id="1300342"/>
    <lineage>
        <taxon>Bacteria</taxon>
        <taxon>Pseudomonadati</taxon>
        <taxon>Pseudomonadota</taxon>
        <taxon>Gammaproteobacteria</taxon>
        <taxon>Lysobacterales</taxon>
        <taxon>Rhodanobacteraceae</taxon>
        <taxon>Dokdonella</taxon>
    </lineage>
</organism>
<feature type="binding site" evidence="19">
    <location>
        <begin position="460"/>
        <end position="461"/>
    </location>
    <ligand>
        <name>phosphoenolpyruvate</name>
        <dbReference type="ChEBI" id="CHEBI:58702"/>
    </ligand>
</feature>
<evidence type="ECO:0000256" key="14">
    <source>
        <dbReference type="ARBA" id="ARBA00022777"/>
    </source>
</evidence>
<dbReference type="Gene3D" id="3.50.30.10">
    <property type="entry name" value="Phosphohistidine domain"/>
    <property type="match status" value="1"/>
</dbReference>
<evidence type="ECO:0000256" key="1">
    <source>
        <dbReference type="ARBA" id="ARBA00000683"/>
    </source>
</evidence>
<dbReference type="InterPro" id="IPR000121">
    <property type="entry name" value="PEP_util_C"/>
</dbReference>
<dbReference type="EC" id="2.7.3.9" evidence="6 17"/>
<feature type="active site" description="Tele-phosphohistidine intermediate" evidence="18">
    <location>
        <position position="194"/>
    </location>
</feature>
<name>A0A167GUJ4_9GAMM</name>